<name>A0A2R6AMB3_9ARCH</name>
<reference evidence="1 2" key="1">
    <citation type="submission" date="2017-04" db="EMBL/GenBank/DDBJ databases">
        <title>Novel microbial lineages endemic to geothermal iron-oxide mats fill important gaps in the evolutionary history of Archaea.</title>
        <authorList>
            <person name="Jay Z.J."/>
            <person name="Beam J.P."/>
            <person name="Dlakic M."/>
            <person name="Rusch D.B."/>
            <person name="Kozubal M.A."/>
            <person name="Inskeep W.P."/>
        </authorList>
    </citation>
    <scope>NUCLEOTIDE SEQUENCE [LARGE SCALE GENOMIC DNA]</scope>
    <source>
        <strain evidence="1">OSP_D</strain>
    </source>
</reference>
<dbReference type="InterPro" id="IPR029063">
    <property type="entry name" value="SAM-dependent_MTases_sf"/>
</dbReference>
<dbReference type="Proteomes" id="UP000240322">
    <property type="component" value="Unassembled WGS sequence"/>
</dbReference>
<dbReference type="AlphaFoldDB" id="A0A2R6AMB3"/>
<organism evidence="1 2">
    <name type="scientific">Candidatus Marsarchaeota G2 archaeon OSP_D</name>
    <dbReference type="NCBI Taxonomy" id="1978157"/>
    <lineage>
        <taxon>Archaea</taxon>
        <taxon>Candidatus Marsarchaeota</taxon>
        <taxon>Candidatus Marsarchaeota group 2</taxon>
    </lineage>
</organism>
<comment type="caution">
    <text evidence="1">The sequence shown here is derived from an EMBL/GenBank/DDBJ whole genome shotgun (WGS) entry which is preliminary data.</text>
</comment>
<sequence length="87" mass="10223">MKLLIYSFNCILGEYGPFDVMKMDCEGCEYDAISESNHINQFRQILIEYHNGRRFLPGLLKENGFNVRSTRFSGKVGYIYAKRTERE</sequence>
<dbReference type="SUPFAM" id="SSF53335">
    <property type="entry name" value="S-adenosyl-L-methionine-dependent methyltransferases"/>
    <property type="match status" value="1"/>
</dbReference>
<accession>A0A2R6AMB3</accession>
<protein>
    <submittedName>
        <fullName evidence="1">Uncharacterized protein</fullName>
    </submittedName>
</protein>
<proteinExistence type="predicted"/>
<gene>
    <name evidence="1" type="ORF">B9Q03_10520</name>
</gene>
<evidence type="ECO:0000313" key="2">
    <source>
        <dbReference type="Proteomes" id="UP000240322"/>
    </source>
</evidence>
<dbReference type="EMBL" id="NEXE01000161">
    <property type="protein sequence ID" value="PSN87471.1"/>
    <property type="molecule type" value="Genomic_DNA"/>
</dbReference>
<evidence type="ECO:0000313" key="1">
    <source>
        <dbReference type="EMBL" id="PSN87471.1"/>
    </source>
</evidence>